<dbReference type="InterPro" id="IPR012337">
    <property type="entry name" value="RNaseH-like_sf"/>
</dbReference>
<dbReference type="GO" id="GO:0003676">
    <property type="term" value="F:nucleic acid binding"/>
    <property type="evidence" value="ECO:0007669"/>
    <property type="project" value="InterPro"/>
</dbReference>
<keyword evidence="6" id="KW-0255">Endonuclease</keyword>
<sequence length="234" mass="25801">MSSLEDYPAGTGRAFPSKFLPPSDSVTPQGLFSGVDADKVPVPLRYVLPRDDGVGLIYTDGACLDNGRANAKAAWGFWHGEGPNGQRLTAEDRLEKKGPYGDDGAQTSNRAELRAVIAALGFRYWPGEGFHKLVFATDSEYVVEGATEWARTWIRENWTRPVGPGGYDRTEVKNRDLWEALLGQIERFKVRGMDVEFWRIPREWNTVADTAAKEAAAAPGEAPAAFRTLRGINV</sequence>
<evidence type="ECO:0000256" key="7">
    <source>
        <dbReference type="ARBA" id="ARBA00022801"/>
    </source>
</evidence>
<feature type="domain" description="RNase H type-1" evidence="9">
    <location>
        <begin position="51"/>
        <end position="217"/>
    </location>
</feature>
<evidence type="ECO:0000313" key="10">
    <source>
        <dbReference type="EMBL" id="KAK4211751.1"/>
    </source>
</evidence>
<dbReference type="Pfam" id="PF00075">
    <property type="entry name" value="RNase_H"/>
    <property type="match status" value="1"/>
</dbReference>
<evidence type="ECO:0000256" key="5">
    <source>
        <dbReference type="ARBA" id="ARBA00022723"/>
    </source>
</evidence>
<gene>
    <name evidence="10" type="ORF">QBC37DRAFT_402141</name>
</gene>
<dbReference type="CDD" id="cd13934">
    <property type="entry name" value="RNase_H_Dikarya_like"/>
    <property type="match status" value="1"/>
</dbReference>
<dbReference type="InterPro" id="IPR002156">
    <property type="entry name" value="RNaseH_domain"/>
</dbReference>
<accession>A0AAN6Y3W4</accession>
<evidence type="ECO:0000256" key="1">
    <source>
        <dbReference type="ARBA" id="ARBA00000077"/>
    </source>
</evidence>
<comment type="similarity">
    <text evidence="2">Belongs to the RNase H family.</text>
</comment>
<dbReference type="EC" id="3.1.26.4" evidence="3"/>
<comment type="caution">
    <text evidence="10">The sequence shown here is derived from an EMBL/GenBank/DDBJ whole genome shotgun (WGS) entry which is preliminary data.</text>
</comment>
<proteinExistence type="inferred from homology"/>
<dbReference type="GO" id="GO:0043137">
    <property type="term" value="P:DNA replication, removal of RNA primer"/>
    <property type="evidence" value="ECO:0007669"/>
    <property type="project" value="TreeGrafter"/>
</dbReference>
<organism evidence="10 11">
    <name type="scientific">Rhypophila decipiens</name>
    <dbReference type="NCBI Taxonomy" id="261697"/>
    <lineage>
        <taxon>Eukaryota</taxon>
        <taxon>Fungi</taxon>
        <taxon>Dikarya</taxon>
        <taxon>Ascomycota</taxon>
        <taxon>Pezizomycotina</taxon>
        <taxon>Sordariomycetes</taxon>
        <taxon>Sordariomycetidae</taxon>
        <taxon>Sordariales</taxon>
        <taxon>Naviculisporaceae</taxon>
        <taxon>Rhypophila</taxon>
    </lineage>
</organism>
<dbReference type="PANTHER" id="PTHR10642:SF26">
    <property type="entry name" value="RIBONUCLEASE H1"/>
    <property type="match status" value="1"/>
</dbReference>
<comment type="catalytic activity">
    <reaction evidence="1">
        <text>Endonucleolytic cleavage to 5'-phosphomonoester.</text>
        <dbReference type="EC" id="3.1.26.4"/>
    </reaction>
</comment>
<evidence type="ECO:0000256" key="3">
    <source>
        <dbReference type="ARBA" id="ARBA00012180"/>
    </source>
</evidence>
<evidence type="ECO:0000256" key="2">
    <source>
        <dbReference type="ARBA" id="ARBA00005300"/>
    </source>
</evidence>
<name>A0AAN6Y3W4_9PEZI</name>
<keyword evidence="5" id="KW-0479">Metal-binding</keyword>
<dbReference type="InterPro" id="IPR036397">
    <property type="entry name" value="RNaseH_sf"/>
</dbReference>
<dbReference type="SUPFAM" id="SSF53098">
    <property type="entry name" value="Ribonuclease H-like"/>
    <property type="match status" value="1"/>
</dbReference>
<keyword evidence="11" id="KW-1185">Reference proteome</keyword>
<evidence type="ECO:0000256" key="6">
    <source>
        <dbReference type="ARBA" id="ARBA00022759"/>
    </source>
</evidence>
<evidence type="ECO:0000259" key="9">
    <source>
        <dbReference type="PROSITE" id="PS50879"/>
    </source>
</evidence>
<dbReference type="AlphaFoldDB" id="A0AAN6Y3W4"/>
<feature type="region of interest" description="Disordered" evidence="8">
    <location>
        <begin position="1"/>
        <end position="22"/>
    </location>
</feature>
<keyword evidence="7" id="KW-0378">Hydrolase</keyword>
<evidence type="ECO:0000256" key="8">
    <source>
        <dbReference type="SAM" id="MobiDB-lite"/>
    </source>
</evidence>
<dbReference type="InterPro" id="IPR050092">
    <property type="entry name" value="RNase_H"/>
</dbReference>
<protein>
    <recommendedName>
        <fullName evidence="3">ribonuclease H</fullName>
        <ecNumber evidence="3">3.1.26.4</ecNumber>
    </recommendedName>
</protein>
<dbReference type="GO" id="GO:0004523">
    <property type="term" value="F:RNA-DNA hybrid ribonuclease activity"/>
    <property type="evidence" value="ECO:0007669"/>
    <property type="project" value="UniProtKB-EC"/>
</dbReference>
<reference evidence="10" key="2">
    <citation type="submission" date="2023-05" db="EMBL/GenBank/DDBJ databases">
        <authorList>
            <consortium name="Lawrence Berkeley National Laboratory"/>
            <person name="Steindorff A."/>
            <person name="Hensen N."/>
            <person name="Bonometti L."/>
            <person name="Westerberg I."/>
            <person name="Brannstrom I.O."/>
            <person name="Guillou S."/>
            <person name="Cros-Aarteil S."/>
            <person name="Calhoun S."/>
            <person name="Haridas S."/>
            <person name="Kuo A."/>
            <person name="Mondo S."/>
            <person name="Pangilinan J."/>
            <person name="Riley R."/>
            <person name="Labutti K."/>
            <person name="Andreopoulos B."/>
            <person name="Lipzen A."/>
            <person name="Chen C."/>
            <person name="Yanf M."/>
            <person name="Daum C."/>
            <person name="Ng V."/>
            <person name="Clum A."/>
            <person name="Ohm R."/>
            <person name="Martin F."/>
            <person name="Silar P."/>
            <person name="Natvig D."/>
            <person name="Lalanne C."/>
            <person name="Gautier V."/>
            <person name="Ament-Velasquez S.L."/>
            <person name="Kruys A."/>
            <person name="Hutchinson M.I."/>
            <person name="Powell A.J."/>
            <person name="Barry K."/>
            <person name="Miller A.N."/>
            <person name="Grigoriev I.V."/>
            <person name="Debuchy R."/>
            <person name="Gladieux P."/>
            <person name="Thoren M.H."/>
            <person name="Johannesson H."/>
        </authorList>
    </citation>
    <scope>NUCLEOTIDE SEQUENCE</scope>
    <source>
        <strain evidence="10">PSN293</strain>
    </source>
</reference>
<dbReference type="PANTHER" id="PTHR10642">
    <property type="entry name" value="RIBONUCLEASE H1"/>
    <property type="match status" value="1"/>
</dbReference>
<dbReference type="Proteomes" id="UP001301769">
    <property type="component" value="Unassembled WGS sequence"/>
</dbReference>
<evidence type="ECO:0000313" key="11">
    <source>
        <dbReference type="Proteomes" id="UP001301769"/>
    </source>
</evidence>
<dbReference type="PROSITE" id="PS50879">
    <property type="entry name" value="RNASE_H_1"/>
    <property type="match status" value="1"/>
</dbReference>
<dbReference type="EMBL" id="MU858141">
    <property type="protein sequence ID" value="KAK4211751.1"/>
    <property type="molecule type" value="Genomic_DNA"/>
</dbReference>
<reference evidence="10" key="1">
    <citation type="journal article" date="2023" name="Mol. Phylogenet. Evol.">
        <title>Genome-scale phylogeny and comparative genomics of the fungal order Sordariales.</title>
        <authorList>
            <person name="Hensen N."/>
            <person name="Bonometti L."/>
            <person name="Westerberg I."/>
            <person name="Brannstrom I.O."/>
            <person name="Guillou S."/>
            <person name="Cros-Aarteil S."/>
            <person name="Calhoun S."/>
            <person name="Haridas S."/>
            <person name="Kuo A."/>
            <person name="Mondo S."/>
            <person name="Pangilinan J."/>
            <person name="Riley R."/>
            <person name="LaButti K."/>
            <person name="Andreopoulos B."/>
            <person name="Lipzen A."/>
            <person name="Chen C."/>
            <person name="Yan M."/>
            <person name="Daum C."/>
            <person name="Ng V."/>
            <person name="Clum A."/>
            <person name="Steindorff A."/>
            <person name="Ohm R.A."/>
            <person name="Martin F."/>
            <person name="Silar P."/>
            <person name="Natvig D.O."/>
            <person name="Lalanne C."/>
            <person name="Gautier V."/>
            <person name="Ament-Velasquez S.L."/>
            <person name="Kruys A."/>
            <person name="Hutchinson M.I."/>
            <person name="Powell A.J."/>
            <person name="Barry K."/>
            <person name="Miller A.N."/>
            <person name="Grigoriev I.V."/>
            <person name="Debuchy R."/>
            <person name="Gladieux P."/>
            <person name="Hiltunen Thoren M."/>
            <person name="Johannesson H."/>
        </authorList>
    </citation>
    <scope>NUCLEOTIDE SEQUENCE</scope>
    <source>
        <strain evidence="10">PSN293</strain>
    </source>
</reference>
<evidence type="ECO:0000256" key="4">
    <source>
        <dbReference type="ARBA" id="ARBA00022722"/>
    </source>
</evidence>
<dbReference type="Gene3D" id="3.30.420.10">
    <property type="entry name" value="Ribonuclease H-like superfamily/Ribonuclease H"/>
    <property type="match status" value="1"/>
</dbReference>
<keyword evidence="4" id="KW-0540">Nuclease</keyword>
<dbReference type="GO" id="GO:0046872">
    <property type="term" value="F:metal ion binding"/>
    <property type="evidence" value="ECO:0007669"/>
    <property type="project" value="UniProtKB-KW"/>
</dbReference>